<protein>
    <submittedName>
        <fullName evidence="1">Type III restriction enzyme</fullName>
    </submittedName>
</protein>
<dbReference type="AlphaFoldDB" id="A0A4Q8BJL2"/>
<reference evidence="1 2" key="1">
    <citation type="submission" date="2019-02" db="EMBL/GenBank/DDBJ databases">
        <title>Sequencing the genomes of 1000 actinobacteria strains.</title>
        <authorList>
            <person name="Klenk H.-P."/>
        </authorList>
    </citation>
    <scope>NUCLEOTIDE SEQUENCE [LARGE SCALE GENOMIC DNA]</scope>
    <source>
        <strain evidence="1 2">DSM 45612</strain>
    </source>
</reference>
<dbReference type="InterPro" id="IPR050742">
    <property type="entry name" value="Helicase_Restrict-Modif_Enz"/>
</dbReference>
<dbReference type="GO" id="GO:0005829">
    <property type="term" value="C:cytosol"/>
    <property type="evidence" value="ECO:0007669"/>
    <property type="project" value="TreeGrafter"/>
</dbReference>
<comment type="caution">
    <text evidence="1">The sequence shown here is derived from an EMBL/GenBank/DDBJ whole genome shotgun (WGS) entry which is preliminary data.</text>
</comment>
<dbReference type="PANTHER" id="PTHR47396:SF1">
    <property type="entry name" value="ATP-DEPENDENT HELICASE IRC3-RELATED"/>
    <property type="match status" value="1"/>
</dbReference>
<gene>
    <name evidence="1" type="ORF">EV384_6355</name>
</gene>
<dbReference type="InterPro" id="IPR027417">
    <property type="entry name" value="P-loop_NTPase"/>
</dbReference>
<proteinExistence type="predicted"/>
<name>A0A4Q8BJL2_9ACTN</name>
<dbReference type="Gene3D" id="3.40.50.300">
    <property type="entry name" value="P-loop containing nucleotide triphosphate hydrolases"/>
    <property type="match status" value="1"/>
</dbReference>
<evidence type="ECO:0000313" key="2">
    <source>
        <dbReference type="Proteomes" id="UP000294114"/>
    </source>
</evidence>
<accession>A0A4Q8BJL2</accession>
<dbReference type="Proteomes" id="UP000294114">
    <property type="component" value="Unassembled WGS sequence"/>
</dbReference>
<sequence>MADRVIENPILNSPFDRPSRHWKFDDDGITDTVMEGRRPSAYFVPVPASRRRGGQLSLPMEWTSDRLRPNDQVNQIRPKVDRWRDAGYPGVTNTTKALLAHWSSPERARRLFFGQREAVETAIWTTEVAAKTDPWVGNALADQNMTYSGGLPRVAHKMATGSGKTAVMAMLIAWHALNKAANSMDRRFSDRFLVVAPGITIRDRLRVLLPTDPDNSYEVLDLVPADLRSALEGARVAVVTFWAFGLRETGPAAGRLTKQILTAGEPETPFTESPDQMARRVCRELGLSSGRRGGGILVLNDEAHHCWQGPPVPQEEEKLTGEEKREAADRSREAHLWISGLKAIQAKYGIRQVYDLSATPFFLKGSGYGEGTLFPWVVSDFSLVDAIEAGIVKIPRLPVADNQADSDMPAFRSLWPRIREHLPRKGRKNADVGAEPALPDELQAALHSLYGNYEKSYRRWEDTSAGTGSTPPVFIVVCSNTTVSKMVYDWIAGWDKTFSDDTTVVQTGNLALFRNDDERGSWLDRPRTILVDSEQLESGEAMSADFKAVAQREIEEFKAEYRQRFPGRSAEALTEEDLLREVMNTVGKPGKLGEHVRCVVSVSMLTEGWDVNTVTHILGVRAFGTQLLCEQVVGRGLRRRSYALDPETGRFEAEYAEVYGVPFSFIPAAGTTKDPKPVRPVMHVRALPERAHLRIEYPRVVGYRYDLPDRRLDARFDNDTVLVLSNADAPTETEIAGVAGEIEIHTLDDLRKVRSQTVAYLLAEGALIRFRDPAGNAKPWLYPQLLRICRDWLDAQLVCKDDAFPAMVLLGQRKAEAVERIYRAVVRGTTGDGPSPHLLPMYRSFDPVGSTDVVEFDTTRACYETSPDRCHVSHVALHSGWEQKVAYEIEATKGVAACVKNDHLSFRIHYAYEGEQHDYEPDFLLRLAAPDGAPPQTVIVEVSGERRADKAAKTAAARNLWVPAVNNDGRYGTWSFLEITDPSNARTMLRETVEGLLGQTPNGKR</sequence>
<dbReference type="PANTHER" id="PTHR47396">
    <property type="entry name" value="TYPE I RESTRICTION ENZYME ECOKI R PROTEIN"/>
    <property type="match status" value="1"/>
</dbReference>
<dbReference type="EMBL" id="SHLD01000001">
    <property type="protein sequence ID" value="RZU77623.1"/>
    <property type="molecule type" value="Genomic_DNA"/>
</dbReference>
<dbReference type="RefSeq" id="WP_130339115.1">
    <property type="nucleotide sequence ID" value="NZ_SHLD01000001.1"/>
</dbReference>
<evidence type="ECO:0000313" key="1">
    <source>
        <dbReference type="EMBL" id="RZU77623.1"/>
    </source>
</evidence>
<dbReference type="OrthoDB" id="9776021at2"/>
<dbReference type="SUPFAM" id="SSF52540">
    <property type="entry name" value="P-loop containing nucleoside triphosphate hydrolases"/>
    <property type="match status" value="2"/>
</dbReference>
<organism evidence="1 2">
    <name type="scientific">Micromonospora kangleipakensis</name>
    <dbReference type="NCBI Taxonomy" id="1077942"/>
    <lineage>
        <taxon>Bacteria</taxon>
        <taxon>Bacillati</taxon>
        <taxon>Actinomycetota</taxon>
        <taxon>Actinomycetes</taxon>
        <taxon>Micromonosporales</taxon>
        <taxon>Micromonosporaceae</taxon>
        <taxon>Micromonospora</taxon>
    </lineage>
</organism>
<dbReference type="NCBIfam" id="NF046055">
    <property type="entry name" value="restr_BPTD_3080"/>
    <property type="match status" value="1"/>
</dbReference>
<keyword evidence="2" id="KW-1185">Reference proteome</keyword>